<comment type="similarity">
    <text evidence="2 10">Belongs to the GMC oxidoreductase family.</text>
</comment>
<dbReference type="InterPro" id="IPR007867">
    <property type="entry name" value="GMC_OxRtase_C"/>
</dbReference>
<proteinExistence type="inferred from homology"/>
<dbReference type="Pfam" id="PF00732">
    <property type="entry name" value="GMC_oxred_N"/>
    <property type="match status" value="1"/>
</dbReference>
<keyword evidence="6" id="KW-0560">Oxidoreductase</keyword>
<dbReference type="PROSITE" id="PS00623">
    <property type="entry name" value="GMC_OXRED_1"/>
    <property type="match status" value="1"/>
</dbReference>
<feature type="domain" description="Glucose-methanol-choline oxidoreductase N-terminal" evidence="12">
    <location>
        <begin position="103"/>
        <end position="126"/>
    </location>
</feature>
<keyword evidence="3 10" id="KW-0285">Flavoprotein</keyword>
<comment type="cofactor">
    <cofactor evidence="1 9">
        <name>FAD</name>
        <dbReference type="ChEBI" id="CHEBI:57692"/>
    </cofactor>
</comment>
<feature type="chain" id="PRO_5034165900" description="Glucose-methanol-choline oxidoreductase N-terminal domain-containing protein" evidence="11">
    <location>
        <begin position="21"/>
        <end position="625"/>
    </location>
</feature>
<reference evidence="13 14" key="1">
    <citation type="journal article" date="2020" name="ISME J.">
        <title>Uncovering the hidden diversity of litter-decomposition mechanisms in mushroom-forming fungi.</title>
        <authorList>
            <person name="Floudas D."/>
            <person name="Bentzer J."/>
            <person name="Ahren D."/>
            <person name="Johansson T."/>
            <person name="Persson P."/>
            <person name="Tunlid A."/>
        </authorList>
    </citation>
    <scope>NUCLEOTIDE SEQUENCE [LARGE SCALE GENOMIC DNA]</scope>
    <source>
        <strain evidence="13 14">CBS 291.85</strain>
    </source>
</reference>
<protein>
    <recommendedName>
        <fullName evidence="12">Glucose-methanol-choline oxidoreductase N-terminal domain-containing protein</fullName>
    </recommendedName>
</protein>
<dbReference type="Gene3D" id="3.50.50.60">
    <property type="entry name" value="FAD/NAD(P)-binding domain"/>
    <property type="match status" value="1"/>
</dbReference>
<dbReference type="InterPro" id="IPR027424">
    <property type="entry name" value="Glucose_Oxidase_domain_2"/>
</dbReference>
<sequence>MGSILVRVYLALSALTLVRCTGLKESYDYIVVGGGTAGLTVASRLTEDPSINVVVLEAGANAENVQEVFIPGLVGQAPSSLNWAYSTVPQVNLNNRTLTVNAGKALGGSTVINGMIFPRAGRQQYDVWGKLNNDSSWTWDALLPYFKSYERFTPPNQFQMSNGASFEAEVHGFDGRVKVGFPNAFLNQFKLWREASEELELVASPDLDNGDIAPNAVGVTPVSIDPLNNTRCSAACAFYTPFIDRPNFEVLTNATVTRIIWSSTRYPNSDLVASGVEYIANNQTFTVNASREVIVSSGTIGTPRIFELSGVGNSTILAKAGLESVLELPTIGENLADHAHSWVNAFAQNMWDQGSFDPDFKQEQLELWYTNRTGPSSLGLVAPSNLLDTTQLQDLLQQSEENLTLYATLFSNGNAGLAESIRLQHEQLIQLYRDDTSLPLEMNIIPGYQGPLSATDRPTRNFTTISSVLYAPFSRGRTHIASADPTDASLVDPAYWSHPFDIATMVGGIKLARKMSTSEQFRPFYAGEFAPGDKIQGDEALKEWLKGTVASDNHEVGTMSMLPRQLGGVVDTELKVYGISNVRVIDASIIPFPVSAHMSSTVYMVGEKGADIVVKARQSVGNEVV</sequence>
<dbReference type="InterPro" id="IPR000172">
    <property type="entry name" value="GMC_OxRdtase_N"/>
</dbReference>
<dbReference type="Gene3D" id="3.30.560.10">
    <property type="entry name" value="Glucose Oxidase, domain 3"/>
    <property type="match status" value="1"/>
</dbReference>
<dbReference type="AlphaFoldDB" id="A0A8H5GD10"/>
<feature type="signal peptide" evidence="11">
    <location>
        <begin position="1"/>
        <end position="20"/>
    </location>
</feature>
<accession>A0A8H5GD10</accession>
<feature type="binding site" evidence="9">
    <location>
        <position position="256"/>
    </location>
    <ligand>
        <name>FAD</name>
        <dbReference type="ChEBI" id="CHEBI:57692"/>
    </ligand>
</feature>
<dbReference type="GO" id="GO:0016614">
    <property type="term" value="F:oxidoreductase activity, acting on CH-OH group of donors"/>
    <property type="evidence" value="ECO:0007669"/>
    <property type="project" value="InterPro"/>
</dbReference>
<keyword evidence="7" id="KW-0325">Glycoprotein</keyword>
<evidence type="ECO:0000313" key="13">
    <source>
        <dbReference type="EMBL" id="KAF5362669.1"/>
    </source>
</evidence>
<evidence type="ECO:0000256" key="4">
    <source>
        <dbReference type="ARBA" id="ARBA00022729"/>
    </source>
</evidence>
<feature type="active site" description="Proton donor" evidence="8">
    <location>
        <position position="554"/>
    </location>
</feature>
<evidence type="ECO:0000256" key="1">
    <source>
        <dbReference type="ARBA" id="ARBA00001974"/>
    </source>
</evidence>
<evidence type="ECO:0000256" key="3">
    <source>
        <dbReference type="ARBA" id="ARBA00022630"/>
    </source>
</evidence>
<dbReference type="SUPFAM" id="SSF51905">
    <property type="entry name" value="FAD/NAD(P)-binding domain"/>
    <property type="match status" value="1"/>
</dbReference>
<evidence type="ECO:0000256" key="11">
    <source>
        <dbReference type="SAM" id="SignalP"/>
    </source>
</evidence>
<dbReference type="OrthoDB" id="269227at2759"/>
<dbReference type="SUPFAM" id="SSF54373">
    <property type="entry name" value="FAD-linked reductases, C-terminal domain"/>
    <property type="match status" value="1"/>
</dbReference>
<evidence type="ECO:0000256" key="9">
    <source>
        <dbReference type="PIRSR" id="PIRSR000137-2"/>
    </source>
</evidence>
<dbReference type="InterPro" id="IPR012132">
    <property type="entry name" value="GMC_OxRdtase"/>
</dbReference>
<dbReference type="PIRSF" id="PIRSF000137">
    <property type="entry name" value="Alcohol_oxidase"/>
    <property type="match status" value="1"/>
</dbReference>
<evidence type="ECO:0000256" key="10">
    <source>
        <dbReference type="RuleBase" id="RU003968"/>
    </source>
</evidence>
<evidence type="ECO:0000256" key="7">
    <source>
        <dbReference type="ARBA" id="ARBA00023180"/>
    </source>
</evidence>
<comment type="caution">
    <text evidence="13">The sequence shown here is derived from an EMBL/GenBank/DDBJ whole genome shotgun (WGS) entry which is preliminary data.</text>
</comment>
<keyword evidence="5 9" id="KW-0274">FAD</keyword>
<feature type="active site" description="Proton acceptor" evidence="8">
    <location>
        <position position="597"/>
    </location>
</feature>
<dbReference type="InterPro" id="IPR036188">
    <property type="entry name" value="FAD/NAD-bd_sf"/>
</dbReference>
<dbReference type="Proteomes" id="UP000559256">
    <property type="component" value="Unassembled WGS sequence"/>
</dbReference>
<evidence type="ECO:0000313" key="14">
    <source>
        <dbReference type="Proteomes" id="UP000559256"/>
    </source>
</evidence>
<evidence type="ECO:0000256" key="6">
    <source>
        <dbReference type="ARBA" id="ARBA00023002"/>
    </source>
</evidence>
<keyword evidence="4 11" id="KW-0732">Signal</keyword>
<dbReference type="Gene3D" id="4.10.450.10">
    <property type="entry name" value="Glucose Oxidase, domain 2"/>
    <property type="match status" value="1"/>
</dbReference>
<organism evidence="13 14">
    <name type="scientific">Tetrapyrgos nigripes</name>
    <dbReference type="NCBI Taxonomy" id="182062"/>
    <lineage>
        <taxon>Eukaryota</taxon>
        <taxon>Fungi</taxon>
        <taxon>Dikarya</taxon>
        <taxon>Basidiomycota</taxon>
        <taxon>Agaricomycotina</taxon>
        <taxon>Agaricomycetes</taxon>
        <taxon>Agaricomycetidae</taxon>
        <taxon>Agaricales</taxon>
        <taxon>Marasmiineae</taxon>
        <taxon>Marasmiaceae</taxon>
        <taxon>Tetrapyrgos</taxon>
    </lineage>
</organism>
<dbReference type="PANTHER" id="PTHR11552">
    <property type="entry name" value="GLUCOSE-METHANOL-CHOLINE GMC OXIDOREDUCTASE"/>
    <property type="match status" value="1"/>
</dbReference>
<evidence type="ECO:0000256" key="8">
    <source>
        <dbReference type="PIRSR" id="PIRSR000137-1"/>
    </source>
</evidence>
<dbReference type="Pfam" id="PF05199">
    <property type="entry name" value="GMC_oxred_C"/>
    <property type="match status" value="1"/>
</dbReference>
<evidence type="ECO:0000256" key="5">
    <source>
        <dbReference type="ARBA" id="ARBA00022827"/>
    </source>
</evidence>
<gene>
    <name evidence="13" type="ORF">D9758_009636</name>
</gene>
<dbReference type="PANTHER" id="PTHR11552:SF201">
    <property type="entry name" value="GLUCOSE-METHANOL-CHOLINE OXIDOREDUCTASE N-TERMINAL DOMAIN-CONTAINING PROTEIN"/>
    <property type="match status" value="1"/>
</dbReference>
<evidence type="ECO:0000256" key="2">
    <source>
        <dbReference type="ARBA" id="ARBA00010790"/>
    </source>
</evidence>
<dbReference type="GO" id="GO:0050660">
    <property type="term" value="F:flavin adenine dinucleotide binding"/>
    <property type="evidence" value="ECO:0007669"/>
    <property type="project" value="InterPro"/>
</dbReference>
<evidence type="ECO:0000259" key="12">
    <source>
        <dbReference type="PROSITE" id="PS00623"/>
    </source>
</evidence>
<dbReference type="EMBL" id="JAACJM010000038">
    <property type="protein sequence ID" value="KAF5362669.1"/>
    <property type="molecule type" value="Genomic_DNA"/>
</dbReference>
<name>A0A8H5GD10_9AGAR</name>
<keyword evidence="14" id="KW-1185">Reference proteome</keyword>